<evidence type="ECO:0000259" key="3">
    <source>
        <dbReference type="PROSITE" id="PS50801"/>
    </source>
</evidence>
<evidence type="ECO:0000313" key="4">
    <source>
        <dbReference type="EMBL" id="SDZ05965.1"/>
    </source>
</evidence>
<reference evidence="5" key="1">
    <citation type="submission" date="2016-10" db="EMBL/GenBank/DDBJ databases">
        <authorList>
            <person name="Varghese N."/>
            <person name="Submissions S."/>
        </authorList>
    </citation>
    <scope>NUCLEOTIDE SEQUENCE [LARGE SCALE GENOMIC DNA]</scope>
    <source>
        <strain evidence="5">DSM 100420</strain>
    </source>
</reference>
<sequence length="124" mass="13461">MLTTHRPNGSIVVLNVQVPRIDAAISMAFKEQARQVIQNETGRVVLDLRKVEFLDSSGLGTLVAIMKMLDGGRRLELASCGDAVRKVLTLTRMDSVFVLHASLNDLQTDNADFSIAHADGQDAA</sequence>
<dbReference type="EMBL" id="FNPX01000005">
    <property type="protein sequence ID" value="SDZ05965.1"/>
    <property type="molecule type" value="Genomic_DNA"/>
</dbReference>
<dbReference type="OrthoDB" id="9796076at2"/>
<dbReference type="Gene3D" id="3.30.750.24">
    <property type="entry name" value="STAS domain"/>
    <property type="match status" value="1"/>
</dbReference>
<dbReference type="PANTHER" id="PTHR33495">
    <property type="entry name" value="ANTI-SIGMA FACTOR ANTAGONIST TM_1081-RELATED-RELATED"/>
    <property type="match status" value="1"/>
</dbReference>
<dbReference type="PANTHER" id="PTHR33495:SF2">
    <property type="entry name" value="ANTI-SIGMA FACTOR ANTAGONIST TM_1081-RELATED"/>
    <property type="match status" value="1"/>
</dbReference>
<name>A0A1H3PYT4_9RHOB</name>
<accession>A0A1H3PYT4</accession>
<dbReference type="InterPro" id="IPR003658">
    <property type="entry name" value="Anti-sigma_ant"/>
</dbReference>
<dbReference type="SUPFAM" id="SSF52091">
    <property type="entry name" value="SpoIIaa-like"/>
    <property type="match status" value="1"/>
</dbReference>
<protein>
    <recommendedName>
        <fullName evidence="2">Anti-sigma factor antagonist</fullName>
    </recommendedName>
</protein>
<proteinExistence type="inferred from homology"/>
<dbReference type="Proteomes" id="UP000198914">
    <property type="component" value="Unassembled WGS sequence"/>
</dbReference>
<evidence type="ECO:0000313" key="5">
    <source>
        <dbReference type="Proteomes" id="UP000198914"/>
    </source>
</evidence>
<keyword evidence="5" id="KW-1185">Reference proteome</keyword>
<comment type="similarity">
    <text evidence="1 2">Belongs to the anti-sigma-factor antagonist family.</text>
</comment>
<evidence type="ECO:0000256" key="2">
    <source>
        <dbReference type="RuleBase" id="RU003749"/>
    </source>
</evidence>
<dbReference type="PROSITE" id="PS50801">
    <property type="entry name" value="STAS"/>
    <property type="match status" value="1"/>
</dbReference>
<dbReference type="InterPro" id="IPR002645">
    <property type="entry name" value="STAS_dom"/>
</dbReference>
<organism evidence="4 5">
    <name type="scientific">Jannaschia faecimaris</name>
    <dbReference type="NCBI Taxonomy" id="1244108"/>
    <lineage>
        <taxon>Bacteria</taxon>
        <taxon>Pseudomonadati</taxon>
        <taxon>Pseudomonadota</taxon>
        <taxon>Alphaproteobacteria</taxon>
        <taxon>Rhodobacterales</taxon>
        <taxon>Roseobacteraceae</taxon>
        <taxon>Jannaschia</taxon>
    </lineage>
</organism>
<dbReference type="STRING" id="1244108.SAMN05444004_105220"/>
<dbReference type="Pfam" id="PF01740">
    <property type="entry name" value="STAS"/>
    <property type="match status" value="1"/>
</dbReference>
<dbReference type="CDD" id="cd07043">
    <property type="entry name" value="STAS_anti-anti-sigma_factors"/>
    <property type="match status" value="1"/>
</dbReference>
<gene>
    <name evidence="4" type="ORF">SAMN05444004_105220</name>
</gene>
<dbReference type="InterPro" id="IPR036513">
    <property type="entry name" value="STAS_dom_sf"/>
</dbReference>
<evidence type="ECO:0000256" key="1">
    <source>
        <dbReference type="ARBA" id="ARBA00009013"/>
    </source>
</evidence>
<dbReference type="NCBIfam" id="TIGR00377">
    <property type="entry name" value="ant_ant_sig"/>
    <property type="match status" value="1"/>
</dbReference>
<feature type="domain" description="STAS" evidence="3">
    <location>
        <begin position="21"/>
        <end position="98"/>
    </location>
</feature>
<dbReference type="RefSeq" id="WP_092644782.1">
    <property type="nucleotide sequence ID" value="NZ_FNPX01000005.1"/>
</dbReference>
<dbReference type="AlphaFoldDB" id="A0A1H3PYT4"/>
<dbReference type="GO" id="GO:0043856">
    <property type="term" value="F:anti-sigma factor antagonist activity"/>
    <property type="evidence" value="ECO:0007669"/>
    <property type="project" value="InterPro"/>
</dbReference>